<keyword evidence="4" id="KW-1185">Reference proteome</keyword>
<dbReference type="InterPro" id="IPR032623">
    <property type="entry name" value="FecR_N"/>
</dbReference>
<evidence type="ECO:0000313" key="3">
    <source>
        <dbReference type="EMBL" id="MFL9925155.1"/>
    </source>
</evidence>
<dbReference type="EMBL" id="JAQQFM010000005">
    <property type="protein sequence ID" value="MFL9925155.1"/>
    <property type="molecule type" value="Genomic_DNA"/>
</dbReference>
<dbReference type="RefSeq" id="WP_408158339.1">
    <property type="nucleotide sequence ID" value="NZ_JAQQFM010000005.1"/>
</dbReference>
<protein>
    <submittedName>
        <fullName evidence="3">FecR domain-containing protein</fullName>
    </submittedName>
</protein>
<name>A0ABW9AAY4_9BURK</name>
<organism evidence="3 4">
    <name type="scientific">Herbaspirillum lusitanum</name>
    <dbReference type="NCBI Taxonomy" id="213312"/>
    <lineage>
        <taxon>Bacteria</taxon>
        <taxon>Pseudomonadati</taxon>
        <taxon>Pseudomonadota</taxon>
        <taxon>Betaproteobacteria</taxon>
        <taxon>Burkholderiales</taxon>
        <taxon>Oxalobacteraceae</taxon>
        <taxon>Herbaspirillum</taxon>
    </lineage>
</organism>
<feature type="domain" description="FecR protein" evidence="1">
    <location>
        <begin position="119"/>
        <end position="218"/>
    </location>
</feature>
<dbReference type="PANTHER" id="PTHR30273:SF2">
    <property type="entry name" value="PROTEIN FECR"/>
    <property type="match status" value="1"/>
</dbReference>
<dbReference type="Proteomes" id="UP001629246">
    <property type="component" value="Unassembled WGS sequence"/>
</dbReference>
<comment type="caution">
    <text evidence="3">The sequence shown here is derived from an EMBL/GenBank/DDBJ whole genome shotgun (WGS) entry which is preliminary data.</text>
</comment>
<proteinExistence type="predicted"/>
<sequence>MLFPVSHGADDAIEPGGDALDAALNWFVTLSSGEVSAQERREFEQWLAQPGNQQHWGLIEQFQHALRGVPGPVAGQALRKTRQPVMSRRMALGVLGGIAAGALLYTQRDSLLEMNADQRTATGEQKTITLADGTQVMLDTHTALDIRFDGQQRRIILRRGAIMIETAHQPGWADQPFIVQTTQGEVRALGTRFTVREEDPSRSANRRVLVAVMEGAVEISPGARANSARLKAGQQTGFSASRIDAPAPLDLNAQAWAQGMLVARSRTLGDFLQELGRYRPGILNCDGEVAEMRVTGVFPLDDTDRILNALAQAFPLRIKRRTRYWVNVAAR</sequence>
<dbReference type="Pfam" id="PF04773">
    <property type="entry name" value="FecR"/>
    <property type="match status" value="1"/>
</dbReference>
<dbReference type="Pfam" id="PF16220">
    <property type="entry name" value="DUF4880"/>
    <property type="match status" value="1"/>
</dbReference>
<gene>
    <name evidence="3" type="ORF">PQR62_12835</name>
</gene>
<evidence type="ECO:0000259" key="1">
    <source>
        <dbReference type="Pfam" id="PF04773"/>
    </source>
</evidence>
<accession>A0ABW9AAY4</accession>
<feature type="domain" description="FecR N-terminal" evidence="2">
    <location>
        <begin position="21"/>
        <end position="61"/>
    </location>
</feature>
<dbReference type="InterPro" id="IPR012373">
    <property type="entry name" value="Ferrdict_sens_TM"/>
</dbReference>
<evidence type="ECO:0000313" key="4">
    <source>
        <dbReference type="Proteomes" id="UP001629246"/>
    </source>
</evidence>
<dbReference type="InterPro" id="IPR006860">
    <property type="entry name" value="FecR"/>
</dbReference>
<evidence type="ECO:0000259" key="2">
    <source>
        <dbReference type="Pfam" id="PF16220"/>
    </source>
</evidence>
<reference evidence="3 4" key="1">
    <citation type="journal article" date="2024" name="Chem. Sci.">
        <title>Discovery of megapolipeptins by genome mining of a Burkholderiales bacteria collection.</title>
        <authorList>
            <person name="Paulo B.S."/>
            <person name="Recchia M.J.J."/>
            <person name="Lee S."/>
            <person name="Fergusson C.H."/>
            <person name="Romanowski S.B."/>
            <person name="Hernandez A."/>
            <person name="Krull N."/>
            <person name="Liu D.Y."/>
            <person name="Cavanagh H."/>
            <person name="Bos A."/>
            <person name="Gray C.A."/>
            <person name="Murphy B.T."/>
            <person name="Linington R.G."/>
            <person name="Eustaquio A.S."/>
        </authorList>
    </citation>
    <scope>NUCLEOTIDE SEQUENCE [LARGE SCALE GENOMIC DNA]</scope>
    <source>
        <strain evidence="3 4">RL21-008-BIB-A</strain>
    </source>
</reference>
<dbReference type="PANTHER" id="PTHR30273">
    <property type="entry name" value="PERIPLASMIC SIGNAL SENSOR AND SIGMA FACTOR ACTIVATOR FECR-RELATED"/>
    <property type="match status" value="1"/>
</dbReference>
<dbReference type="Gene3D" id="2.60.120.1440">
    <property type="match status" value="1"/>
</dbReference>
<dbReference type="PIRSF" id="PIRSF018266">
    <property type="entry name" value="FecR"/>
    <property type="match status" value="1"/>
</dbReference>